<dbReference type="CDD" id="cd03221">
    <property type="entry name" value="ABCF_EF-3"/>
    <property type="match status" value="2"/>
</dbReference>
<dbReference type="InterPro" id="IPR037118">
    <property type="entry name" value="Val-tRNA_synth_C_sf"/>
</dbReference>
<dbReference type="RefSeq" id="WP_289608186.1">
    <property type="nucleotide sequence ID" value="NZ_JAUDCG010000042.1"/>
</dbReference>
<dbReference type="PROSITE" id="PS00211">
    <property type="entry name" value="ABC_TRANSPORTER_1"/>
    <property type="match status" value="1"/>
</dbReference>
<organism evidence="5 6">
    <name type="scientific">Amedibacillus dolichus</name>
    <dbReference type="NCBI Taxonomy" id="31971"/>
    <lineage>
        <taxon>Bacteria</taxon>
        <taxon>Bacillati</taxon>
        <taxon>Bacillota</taxon>
        <taxon>Erysipelotrichia</taxon>
        <taxon>Erysipelotrichales</taxon>
        <taxon>Erysipelotrichaceae</taxon>
        <taxon>Amedibacillus</taxon>
    </lineage>
</organism>
<dbReference type="InterPro" id="IPR027417">
    <property type="entry name" value="P-loop_NTPase"/>
</dbReference>
<sequence>MLMSIEHLSKTYAVKPVLDDVSFAIEERDKIALVGINGTGKTTLLRLLNDQETSDSGTIIRKKDLRIAMLEQEPKLNDAATILEEVMASAGQSAVYEAKRILTRLGMRDLEQRCQTLSGGQKKRVALAKVLLSPSDLLILDEPTNHLDTQMITWLEQYLKRMSSALLMVTHDRYFMERICNRMMELSQGKLYLYEANYSTYIEEKEKRLALQRAQEEKRQRLLKKELEWVRAGVQARSTKSRSRLERFEALNAVNYEEVNEAIDLSFGSARLGKKTIECERIAKRYGERTLFSDFSYVFGRHDRIGIIGENGCGKTTLLRVLAKELSPDEGTITYGETIRIAYFHQGHEEMDPQQRVIDYIQQQRDSFALEGRTLNAASMLERFLFPRSVQYTPIRFLSGGEKRRLYLLKVLMEEPNVLLLDEPTNDLDITTLAILEDYLDSFSGIIVTVSHDRYFLDRICDSLWIFEQGVIRTCIGGYSANMELLRTEEPSPVSRPAVRSQSLPKMSSKEKQELSGMEERIETLEAEIARLDAKMGEASDFRELDALAKQREAIMTQMEETMERWMELSERKAAIDAMIRHA</sequence>
<evidence type="ECO:0000256" key="1">
    <source>
        <dbReference type="ARBA" id="ARBA00022741"/>
    </source>
</evidence>
<feature type="domain" description="ABC transporter" evidence="4">
    <location>
        <begin position="277"/>
        <end position="494"/>
    </location>
</feature>
<keyword evidence="2 5" id="KW-0067">ATP-binding</keyword>
<comment type="caution">
    <text evidence="5">The sequence shown here is derived from an EMBL/GenBank/DDBJ whole genome shotgun (WGS) entry which is preliminary data.</text>
</comment>
<evidence type="ECO:0000313" key="6">
    <source>
        <dbReference type="Proteomes" id="UP001529340"/>
    </source>
</evidence>
<dbReference type="EMBL" id="JAUDCG010000042">
    <property type="protein sequence ID" value="MDM8157742.1"/>
    <property type="molecule type" value="Genomic_DNA"/>
</dbReference>
<dbReference type="PANTHER" id="PTHR42855">
    <property type="entry name" value="ABC TRANSPORTER ATP-BINDING SUBUNIT"/>
    <property type="match status" value="1"/>
</dbReference>
<feature type="region of interest" description="Disordered" evidence="3">
    <location>
        <begin position="490"/>
        <end position="518"/>
    </location>
</feature>
<dbReference type="InterPro" id="IPR003593">
    <property type="entry name" value="AAA+_ATPase"/>
</dbReference>
<gene>
    <name evidence="5" type="ORF">QUV96_08835</name>
</gene>
<keyword evidence="6" id="KW-1185">Reference proteome</keyword>
<dbReference type="GO" id="GO:0005524">
    <property type="term" value="F:ATP binding"/>
    <property type="evidence" value="ECO:0007669"/>
    <property type="project" value="UniProtKB-KW"/>
</dbReference>
<proteinExistence type="predicted"/>
<reference evidence="5" key="1">
    <citation type="submission" date="2023-06" db="EMBL/GenBank/DDBJ databases">
        <title>Identification and characterization of horizontal gene transfer across gut microbiota members of farm animals based on homology search.</title>
        <authorList>
            <person name="Schwarzerova J."/>
            <person name="Nykrynova M."/>
            <person name="Jureckova K."/>
            <person name="Cejkova D."/>
            <person name="Rychlik I."/>
        </authorList>
    </citation>
    <scope>NUCLEOTIDE SEQUENCE</scope>
    <source>
        <strain evidence="5">ET39</strain>
    </source>
</reference>
<feature type="compositionally biased region" description="Basic and acidic residues" evidence="3">
    <location>
        <begin position="508"/>
        <end position="518"/>
    </location>
</feature>
<dbReference type="InterPro" id="IPR032781">
    <property type="entry name" value="ABC_tran_Xtn"/>
</dbReference>
<evidence type="ECO:0000256" key="2">
    <source>
        <dbReference type="ARBA" id="ARBA00022840"/>
    </source>
</evidence>
<dbReference type="InterPro" id="IPR032524">
    <property type="entry name" value="ABC_tran_C"/>
</dbReference>
<reference evidence="5" key="2">
    <citation type="submission" date="2023-06" db="EMBL/GenBank/DDBJ databases">
        <authorList>
            <person name="Zeman M."/>
            <person name="Kubasova T."/>
            <person name="Jahodarova E."/>
            <person name="Nykrynova M."/>
            <person name="Rychlik I."/>
        </authorList>
    </citation>
    <scope>NUCLEOTIDE SEQUENCE</scope>
    <source>
        <strain evidence="5">ET39</strain>
    </source>
</reference>
<dbReference type="Pfam" id="PF16326">
    <property type="entry name" value="ABC_tran_CTD"/>
    <property type="match status" value="1"/>
</dbReference>
<evidence type="ECO:0000313" key="5">
    <source>
        <dbReference type="EMBL" id="MDM8157742.1"/>
    </source>
</evidence>
<name>A0ABT7UDN8_9FIRM</name>
<protein>
    <submittedName>
        <fullName evidence="5">ABC-F family ATP-binding cassette domain-containing protein</fullName>
    </submittedName>
</protein>
<dbReference type="SUPFAM" id="SSF52540">
    <property type="entry name" value="P-loop containing nucleoside triphosphate hydrolases"/>
    <property type="match status" value="2"/>
</dbReference>
<evidence type="ECO:0000259" key="4">
    <source>
        <dbReference type="PROSITE" id="PS50893"/>
    </source>
</evidence>
<dbReference type="SMART" id="SM00382">
    <property type="entry name" value="AAA"/>
    <property type="match status" value="2"/>
</dbReference>
<dbReference type="Gene3D" id="1.10.287.380">
    <property type="entry name" value="Valyl-tRNA synthetase, C-terminal domain"/>
    <property type="match status" value="1"/>
</dbReference>
<feature type="domain" description="ABC transporter" evidence="4">
    <location>
        <begin position="3"/>
        <end position="213"/>
    </location>
</feature>
<dbReference type="PANTHER" id="PTHR42855:SF1">
    <property type="entry name" value="ABC TRANSPORTER DOMAIN-CONTAINING PROTEIN"/>
    <property type="match status" value="1"/>
</dbReference>
<dbReference type="Proteomes" id="UP001529340">
    <property type="component" value="Unassembled WGS sequence"/>
</dbReference>
<dbReference type="InterPro" id="IPR003439">
    <property type="entry name" value="ABC_transporter-like_ATP-bd"/>
</dbReference>
<dbReference type="PROSITE" id="PS50893">
    <property type="entry name" value="ABC_TRANSPORTER_2"/>
    <property type="match status" value="2"/>
</dbReference>
<keyword evidence="1" id="KW-0547">Nucleotide-binding</keyword>
<dbReference type="InterPro" id="IPR051309">
    <property type="entry name" value="ABCF_ATPase"/>
</dbReference>
<accession>A0ABT7UDN8</accession>
<dbReference type="InterPro" id="IPR017871">
    <property type="entry name" value="ABC_transporter-like_CS"/>
</dbReference>
<dbReference type="Pfam" id="PF12848">
    <property type="entry name" value="ABC_tran_Xtn"/>
    <property type="match status" value="1"/>
</dbReference>
<dbReference type="Gene3D" id="3.40.50.300">
    <property type="entry name" value="P-loop containing nucleotide triphosphate hydrolases"/>
    <property type="match status" value="2"/>
</dbReference>
<evidence type="ECO:0000256" key="3">
    <source>
        <dbReference type="SAM" id="MobiDB-lite"/>
    </source>
</evidence>
<dbReference type="Pfam" id="PF00005">
    <property type="entry name" value="ABC_tran"/>
    <property type="match status" value="2"/>
</dbReference>